<sequence length="173" mass="19167">MTGQSCLGRRDIRNHDDSHVYPFRPIIPAGMEGPPPYVPPGQRTRRTRNEILPPLPSYEDATKMPSLRQNIPSCNDEDDQVVFNGQSSPIEENPPNLPRQESINSNSSQVSCESATNVSVQGGGRACTIEYESENCAVVHPPSADSINRNMSEQMTSTDNDQLRRESSVRKSL</sequence>
<dbReference type="WBParaSite" id="JU765_v2.g3818.t1">
    <property type="protein sequence ID" value="JU765_v2.g3818.t1"/>
    <property type="gene ID" value="JU765_v2.g3818"/>
</dbReference>
<dbReference type="Proteomes" id="UP000887576">
    <property type="component" value="Unplaced"/>
</dbReference>
<reference evidence="2" key="1">
    <citation type="submission" date="2022-11" db="UniProtKB">
        <authorList>
            <consortium name="WormBaseParasite"/>
        </authorList>
    </citation>
    <scope>IDENTIFICATION</scope>
</reference>
<evidence type="ECO:0000313" key="2">
    <source>
        <dbReference type="WBParaSite" id="JU765_v2.g3818.t1"/>
    </source>
</evidence>
<proteinExistence type="predicted"/>
<accession>A0AC34R6Y6</accession>
<name>A0AC34R6Y6_9BILA</name>
<organism evidence="1 2">
    <name type="scientific">Panagrolaimus sp. JU765</name>
    <dbReference type="NCBI Taxonomy" id="591449"/>
    <lineage>
        <taxon>Eukaryota</taxon>
        <taxon>Metazoa</taxon>
        <taxon>Ecdysozoa</taxon>
        <taxon>Nematoda</taxon>
        <taxon>Chromadorea</taxon>
        <taxon>Rhabditida</taxon>
        <taxon>Tylenchina</taxon>
        <taxon>Panagrolaimomorpha</taxon>
        <taxon>Panagrolaimoidea</taxon>
        <taxon>Panagrolaimidae</taxon>
        <taxon>Panagrolaimus</taxon>
    </lineage>
</organism>
<evidence type="ECO:0000313" key="1">
    <source>
        <dbReference type="Proteomes" id="UP000887576"/>
    </source>
</evidence>
<protein>
    <submittedName>
        <fullName evidence="2">Uncharacterized protein</fullName>
    </submittedName>
</protein>